<evidence type="ECO:0000256" key="1">
    <source>
        <dbReference type="SAM" id="MobiDB-lite"/>
    </source>
</evidence>
<protein>
    <recommendedName>
        <fullName evidence="2">DUF676 domain-containing protein</fullName>
    </recommendedName>
</protein>
<feature type="region of interest" description="Disordered" evidence="1">
    <location>
        <begin position="171"/>
        <end position="190"/>
    </location>
</feature>
<evidence type="ECO:0000313" key="3">
    <source>
        <dbReference type="EMBL" id="KAJ4963579.1"/>
    </source>
</evidence>
<reference evidence="3" key="1">
    <citation type="journal article" date="2023" name="Plant J.">
        <title>The genome of the king protea, Protea cynaroides.</title>
        <authorList>
            <person name="Chang J."/>
            <person name="Duong T.A."/>
            <person name="Schoeman C."/>
            <person name="Ma X."/>
            <person name="Roodt D."/>
            <person name="Barker N."/>
            <person name="Li Z."/>
            <person name="Van de Peer Y."/>
            <person name="Mizrachi E."/>
        </authorList>
    </citation>
    <scope>NUCLEOTIDE SEQUENCE</scope>
    <source>
        <tissue evidence="3">Young leaves</tissue>
    </source>
</reference>
<comment type="caution">
    <text evidence="3">The sequence shown here is derived from an EMBL/GenBank/DDBJ whole genome shotgun (WGS) entry which is preliminary data.</text>
</comment>
<feature type="compositionally biased region" description="Basic and acidic residues" evidence="1">
    <location>
        <begin position="179"/>
        <end position="190"/>
    </location>
</feature>
<evidence type="ECO:0000259" key="2">
    <source>
        <dbReference type="Pfam" id="PF05057"/>
    </source>
</evidence>
<feature type="region of interest" description="Disordered" evidence="1">
    <location>
        <begin position="49"/>
        <end position="72"/>
    </location>
</feature>
<dbReference type="Gene3D" id="3.40.50.1820">
    <property type="entry name" value="alpha/beta hydrolase"/>
    <property type="match status" value="1"/>
</dbReference>
<dbReference type="AlphaFoldDB" id="A0A9Q0HH85"/>
<feature type="domain" description="DUF676" evidence="2">
    <location>
        <begin position="72"/>
        <end position="301"/>
    </location>
</feature>
<dbReference type="FunFam" id="3.40.50.1820:FF:000216">
    <property type="entry name" value="Alpha/beta-Hydrolases superfamily protein"/>
    <property type="match status" value="1"/>
</dbReference>
<dbReference type="PANTHER" id="PTHR12482">
    <property type="entry name" value="LIPASE ROG1-RELATED-RELATED"/>
    <property type="match status" value="1"/>
</dbReference>
<proteinExistence type="predicted"/>
<dbReference type="Pfam" id="PF05057">
    <property type="entry name" value="DUF676"/>
    <property type="match status" value="1"/>
</dbReference>
<accession>A0A9Q0HH85</accession>
<name>A0A9Q0HH85_9MAGN</name>
<feature type="compositionally biased region" description="Polar residues" evidence="1">
    <location>
        <begin position="62"/>
        <end position="72"/>
    </location>
</feature>
<keyword evidence="4" id="KW-1185">Reference proteome</keyword>
<dbReference type="SUPFAM" id="SSF53474">
    <property type="entry name" value="alpha/beta-Hydrolases"/>
    <property type="match status" value="1"/>
</dbReference>
<dbReference type="OrthoDB" id="273452at2759"/>
<dbReference type="InterPro" id="IPR029058">
    <property type="entry name" value="AB_hydrolase_fold"/>
</dbReference>
<feature type="compositionally biased region" description="Basic and acidic residues" evidence="1">
    <location>
        <begin position="49"/>
        <end position="61"/>
    </location>
</feature>
<gene>
    <name evidence="3" type="ORF">NE237_023518</name>
</gene>
<dbReference type="Proteomes" id="UP001141806">
    <property type="component" value="Unassembled WGS sequence"/>
</dbReference>
<dbReference type="EMBL" id="JAMYWD010000008">
    <property type="protein sequence ID" value="KAJ4963579.1"/>
    <property type="molecule type" value="Genomic_DNA"/>
</dbReference>
<dbReference type="InterPro" id="IPR007751">
    <property type="entry name" value="DUF676_lipase-like"/>
</dbReference>
<organism evidence="3 4">
    <name type="scientific">Protea cynaroides</name>
    <dbReference type="NCBI Taxonomy" id="273540"/>
    <lineage>
        <taxon>Eukaryota</taxon>
        <taxon>Viridiplantae</taxon>
        <taxon>Streptophyta</taxon>
        <taxon>Embryophyta</taxon>
        <taxon>Tracheophyta</taxon>
        <taxon>Spermatophyta</taxon>
        <taxon>Magnoliopsida</taxon>
        <taxon>Proteales</taxon>
        <taxon>Proteaceae</taxon>
        <taxon>Protea</taxon>
    </lineage>
</organism>
<dbReference type="PANTHER" id="PTHR12482:SF41">
    <property type="entry name" value="ALPHA_BETA-HYDROLASES SUPERFAMILY PROTEIN"/>
    <property type="match status" value="1"/>
</dbReference>
<dbReference type="InterPro" id="IPR044294">
    <property type="entry name" value="Lipase-like"/>
</dbReference>
<evidence type="ECO:0000313" key="4">
    <source>
        <dbReference type="Proteomes" id="UP001141806"/>
    </source>
</evidence>
<sequence length="411" mass="45709">MASLELKSKSETVQIAKVSHDDLSEKKKKNKKIKIKLYVWRGGCFKSERDHPAAHGDRSSETEPNSTGEQSGPTHLVVMVNGIIGSAGNWKFAAKKFVEKYSQDLIVHRSECNSSMLTLDGVDIMGDRLAEEVISIIKCRPGIQKISFIGHSLGGLVARYAIGRLYGQNPKRQTSDANDAGRADDSGNQCMEEKSKGKIAGLEPMNFITVATPHLGSRGHKQVPLFCGLRGLEKMASRLSWMIGRTGEHLFLIDNDGGNLPLLLQMVNDCGDLQFMSALQSFKRRVAYANACYDQLVGWSTSSIRRKDELPKRKDLSRNAKYPHIVNVETPKIASPKQDVVSEPKVNGGKTMDMEEKIIRGLTKVAWERVDVSFSRSKQRIFAHSTIQVKTYCINSEGADVILHMMDNFLL</sequence>